<dbReference type="InterPro" id="IPR016667">
    <property type="entry name" value="Caps_polysacc_synth_CpsB/CapC"/>
</dbReference>
<dbReference type="AlphaFoldDB" id="A0A7X2P4Q8"/>
<comment type="catalytic activity">
    <reaction evidence="5">
        <text>O-phospho-L-tyrosyl-[protein] + H2O = L-tyrosyl-[protein] + phosphate</text>
        <dbReference type="Rhea" id="RHEA:10684"/>
        <dbReference type="Rhea" id="RHEA-COMP:10136"/>
        <dbReference type="Rhea" id="RHEA-COMP:20101"/>
        <dbReference type="ChEBI" id="CHEBI:15377"/>
        <dbReference type="ChEBI" id="CHEBI:43474"/>
        <dbReference type="ChEBI" id="CHEBI:46858"/>
        <dbReference type="ChEBI" id="CHEBI:61978"/>
        <dbReference type="EC" id="3.1.3.48"/>
    </reaction>
</comment>
<sequence length="240" mass="27854">MKGLYDIHTHIIPHVDDGADTIEITKKILQMEYNDGVRTIFATSHFRRRMFEAPMEKIRQQYLQVQQAAKEIAPDLRLILGCEFHANLDMVETLNAGKRPTMGDTRFVLTEFSEAHDFRFIQERCYELISNGYEPIIAHAERYPVIRKNLEHLEQLVDMGAYIQMNADSISGVEGWGMKRFCKKVMKQNLLHFVGSDAHNTGDRKPQMGRCAQYMEKTMGREYADKILISNPREIIEEGR</sequence>
<dbReference type="InterPro" id="IPR016195">
    <property type="entry name" value="Pol/histidinol_Pase-like"/>
</dbReference>
<dbReference type="GO" id="GO:0004725">
    <property type="term" value="F:protein tyrosine phosphatase activity"/>
    <property type="evidence" value="ECO:0007669"/>
    <property type="project" value="UniProtKB-EC"/>
</dbReference>
<comment type="caution">
    <text evidence="6">The sequence shown here is derived from an EMBL/GenBank/DDBJ whole genome shotgun (WGS) entry which is preliminary data.</text>
</comment>
<dbReference type="EMBL" id="VUMS01000027">
    <property type="protein sequence ID" value="MST67484.1"/>
    <property type="molecule type" value="Genomic_DNA"/>
</dbReference>
<dbReference type="GO" id="GO:0030145">
    <property type="term" value="F:manganese ion binding"/>
    <property type="evidence" value="ECO:0007669"/>
    <property type="project" value="InterPro"/>
</dbReference>
<evidence type="ECO:0000256" key="2">
    <source>
        <dbReference type="ARBA" id="ARBA00013064"/>
    </source>
</evidence>
<accession>A0A7X2P4Q8</accession>
<evidence type="ECO:0000256" key="3">
    <source>
        <dbReference type="ARBA" id="ARBA00022801"/>
    </source>
</evidence>
<protein>
    <recommendedName>
        <fullName evidence="2">protein-tyrosine-phosphatase</fullName>
        <ecNumber evidence="2">3.1.3.48</ecNumber>
    </recommendedName>
</protein>
<dbReference type="EC" id="3.1.3.48" evidence="2"/>
<dbReference type="PANTHER" id="PTHR39181:SF1">
    <property type="entry name" value="TYROSINE-PROTEIN PHOSPHATASE YWQE"/>
    <property type="match status" value="1"/>
</dbReference>
<dbReference type="SUPFAM" id="SSF89550">
    <property type="entry name" value="PHP domain-like"/>
    <property type="match status" value="1"/>
</dbReference>
<evidence type="ECO:0000313" key="7">
    <source>
        <dbReference type="Proteomes" id="UP000440513"/>
    </source>
</evidence>
<proteinExistence type="inferred from homology"/>
<keyword evidence="7" id="KW-1185">Reference proteome</keyword>
<name>A0A7X2P4Q8_9FIRM</name>
<evidence type="ECO:0000256" key="4">
    <source>
        <dbReference type="ARBA" id="ARBA00022912"/>
    </source>
</evidence>
<evidence type="ECO:0000256" key="5">
    <source>
        <dbReference type="ARBA" id="ARBA00051722"/>
    </source>
</evidence>
<dbReference type="Gene3D" id="3.20.20.140">
    <property type="entry name" value="Metal-dependent hydrolases"/>
    <property type="match status" value="1"/>
</dbReference>
<dbReference type="Proteomes" id="UP000440513">
    <property type="component" value="Unassembled WGS sequence"/>
</dbReference>
<evidence type="ECO:0000256" key="1">
    <source>
        <dbReference type="ARBA" id="ARBA00005750"/>
    </source>
</evidence>
<dbReference type="RefSeq" id="WP_154432867.1">
    <property type="nucleotide sequence ID" value="NZ_JBQHRC010000015.1"/>
</dbReference>
<keyword evidence="4" id="KW-0904">Protein phosphatase</keyword>
<keyword evidence="3" id="KW-0378">Hydrolase</keyword>
<gene>
    <name evidence="6" type="ORF">FYJ57_12345</name>
</gene>
<evidence type="ECO:0000313" key="6">
    <source>
        <dbReference type="EMBL" id="MST67484.1"/>
    </source>
</evidence>
<dbReference type="PANTHER" id="PTHR39181">
    <property type="entry name" value="TYROSINE-PROTEIN PHOSPHATASE YWQE"/>
    <property type="match status" value="1"/>
</dbReference>
<dbReference type="Pfam" id="PF19567">
    <property type="entry name" value="CpsB_CapC"/>
    <property type="match status" value="1"/>
</dbReference>
<dbReference type="PIRSF" id="PIRSF016557">
    <property type="entry name" value="Caps_synth_CpsB"/>
    <property type="match status" value="1"/>
</dbReference>
<organism evidence="6 7">
    <name type="scientific">Oliverpabstia intestinalis</name>
    <dbReference type="NCBI Taxonomy" id="2606633"/>
    <lineage>
        <taxon>Bacteria</taxon>
        <taxon>Bacillati</taxon>
        <taxon>Bacillota</taxon>
        <taxon>Clostridia</taxon>
        <taxon>Lachnospirales</taxon>
        <taxon>Lachnospiraceae</taxon>
        <taxon>Oliverpabstia</taxon>
    </lineage>
</organism>
<comment type="similarity">
    <text evidence="1">Belongs to the metallo-dependent hydrolases superfamily. CpsB/CapC family.</text>
</comment>
<reference evidence="6 7" key="1">
    <citation type="submission" date="2019-08" db="EMBL/GenBank/DDBJ databases">
        <title>In-depth cultivation of the pig gut microbiome towards novel bacterial diversity and tailored functional studies.</title>
        <authorList>
            <person name="Wylensek D."/>
            <person name="Hitch T.C.A."/>
            <person name="Clavel T."/>
        </authorList>
    </citation>
    <scope>NUCLEOTIDE SEQUENCE [LARGE SCALE GENOMIC DNA]</scope>
    <source>
        <strain evidence="6 7">BSM-380-WT-5A</strain>
    </source>
</reference>